<evidence type="ECO:0000313" key="2">
    <source>
        <dbReference type="EMBL" id="BAH75532.1"/>
    </source>
</evidence>
<proteinExistence type="predicted"/>
<keyword evidence="3" id="KW-1185">Reference proteome</keyword>
<dbReference type="HOGENOM" id="CLU_1508283_0_0_7"/>
<protein>
    <submittedName>
        <fullName evidence="2">Uncharacterized protein</fullName>
    </submittedName>
</protein>
<feature type="region of interest" description="Disordered" evidence="1">
    <location>
        <begin position="152"/>
        <end position="178"/>
    </location>
</feature>
<gene>
    <name evidence="2" type="ordered locus">DMR_20410</name>
</gene>
<name>C4XRI7_SOLM1</name>
<dbReference type="AlphaFoldDB" id="C4XRI7"/>
<sequence>MARGLAPGAGLPYPTVFRHGDTAMSAQNAFESLETALWPTFAAALAKSRHGADVEKYFAYAVLELLHGVLADEAGGFAIFYEDIRLDPAAPGGWSLAPRLAGHPPLAAALAGPDLPAVLSRLSQAAAARLAAFLTRPAAATPAPFPIWGVWGPQAPSRRRPPPSSPVPLATTNATDTE</sequence>
<dbReference type="KEGG" id="dma:DMR_20410"/>
<dbReference type="Proteomes" id="UP000009071">
    <property type="component" value="Chromosome"/>
</dbReference>
<organism evidence="2 3">
    <name type="scientific">Solidesulfovibrio magneticus (strain ATCC 700980 / DSM 13731 / RS-1)</name>
    <name type="common">Desulfovibrio magneticus</name>
    <dbReference type="NCBI Taxonomy" id="573370"/>
    <lineage>
        <taxon>Bacteria</taxon>
        <taxon>Pseudomonadati</taxon>
        <taxon>Thermodesulfobacteriota</taxon>
        <taxon>Desulfovibrionia</taxon>
        <taxon>Desulfovibrionales</taxon>
        <taxon>Desulfovibrionaceae</taxon>
        <taxon>Solidesulfovibrio</taxon>
    </lineage>
</organism>
<evidence type="ECO:0000313" key="3">
    <source>
        <dbReference type="Proteomes" id="UP000009071"/>
    </source>
</evidence>
<dbReference type="EMBL" id="AP010904">
    <property type="protein sequence ID" value="BAH75532.1"/>
    <property type="molecule type" value="Genomic_DNA"/>
</dbReference>
<reference evidence="2 3" key="1">
    <citation type="journal article" date="2009" name="Genome Res.">
        <title>Whole genome sequence of Desulfovibrio magneticus strain RS-1 revealed common gene clusters in magnetotactic bacteria.</title>
        <authorList>
            <person name="Nakazawa H."/>
            <person name="Arakaki A."/>
            <person name="Narita-Yamada S."/>
            <person name="Yashiro I."/>
            <person name="Jinno K."/>
            <person name="Aoki N."/>
            <person name="Tsuruyama A."/>
            <person name="Okamura Y."/>
            <person name="Tanikawa S."/>
            <person name="Fujita N."/>
            <person name="Takeyama H."/>
            <person name="Matsunaga T."/>
        </authorList>
    </citation>
    <scope>NUCLEOTIDE SEQUENCE [LARGE SCALE GENOMIC DNA]</scope>
    <source>
        <strain evidence="3">ATCC 700980 / DSM 13731 / RS-1</strain>
    </source>
</reference>
<accession>C4XRI7</accession>
<evidence type="ECO:0000256" key="1">
    <source>
        <dbReference type="SAM" id="MobiDB-lite"/>
    </source>
</evidence>